<dbReference type="Gene3D" id="2.60.40.2850">
    <property type="match status" value="1"/>
</dbReference>
<sequence>MKKKRIVKAALAGAAIAMAAASPALATTVDVGGGTWSYGTGANSVWSNYKHPSVNHSSSVRGAYWSYSGCTKPGVWSLASADEGYNEAYWDKGCTL</sequence>
<keyword evidence="1" id="KW-0732">Signal</keyword>
<proteinExistence type="predicted"/>
<reference evidence="3" key="1">
    <citation type="journal article" date="2019" name="Int. J. Syst. Evol. Microbiol.">
        <title>The Global Catalogue of Microorganisms (GCM) 10K type strain sequencing project: providing services to taxonomists for standard genome sequencing and annotation.</title>
        <authorList>
            <consortium name="The Broad Institute Genomics Platform"/>
            <consortium name="The Broad Institute Genome Sequencing Center for Infectious Disease"/>
            <person name="Wu L."/>
            <person name="Ma J."/>
        </authorList>
    </citation>
    <scope>NUCLEOTIDE SEQUENCE [LARGE SCALE GENOMIC DNA]</scope>
    <source>
        <strain evidence="3">CGMCC 4.7177</strain>
    </source>
</reference>
<dbReference type="RefSeq" id="WP_381185787.1">
    <property type="nucleotide sequence ID" value="NZ_JBHSFK010000055.1"/>
</dbReference>
<organism evidence="2 3">
    <name type="scientific">Streptomyces vulcanius</name>
    <dbReference type="NCBI Taxonomy" id="1441876"/>
    <lineage>
        <taxon>Bacteria</taxon>
        <taxon>Bacillati</taxon>
        <taxon>Actinomycetota</taxon>
        <taxon>Actinomycetes</taxon>
        <taxon>Kitasatosporales</taxon>
        <taxon>Streptomycetaceae</taxon>
        <taxon>Streptomyces</taxon>
    </lineage>
</organism>
<keyword evidence="3" id="KW-1185">Reference proteome</keyword>
<dbReference type="Pfam" id="PF09683">
    <property type="entry name" value="Lactococcin_972"/>
    <property type="match status" value="1"/>
</dbReference>
<protein>
    <submittedName>
        <fullName evidence="2">Lactococcin 972 family bacteriocin</fullName>
    </submittedName>
</protein>
<name>A0ABV9BCI8_9ACTN</name>
<dbReference type="Proteomes" id="UP001595839">
    <property type="component" value="Unassembled WGS sequence"/>
</dbReference>
<evidence type="ECO:0000256" key="1">
    <source>
        <dbReference type="SAM" id="SignalP"/>
    </source>
</evidence>
<feature type="signal peptide" evidence="1">
    <location>
        <begin position="1"/>
        <end position="26"/>
    </location>
</feature>
<accession>A0ABV9BCI8</accession>
<gene>
    <name evidence="2" type="ORF">ACFPIH_49805</name>
</gene>
<dbReference type="InterPro" id="IPR006540">
    <property type="entry name" value="Lactococcin_972"/>
</dbReference>
<dbReference type="NCBIfam" id="TIGR01653">
    <property type="entry name" value="lactococcin_972"/>
    <property type="match status" value="1"/>
</dbReference>
<comment type="caution">
    <text evidence="2">The sequence shown here is derived from an EMBL/GenBank/DDBJ whole genome shotgun (WGS) entry which is preliminary data.</text>
</comment>
<evidence type="ECO:0000313" key="2">
    <source>
        <dbReference type="EMBL" id="MFC4507416.1"/>
    </source>
</evidence>
<dbReference type="EMBL" id="JBHSFK010000055">
    <property type="protein sequence ID" value="MFC4507416.1"/>
    <property type="molecule type" value="Genomic_DNA"/>
</dbReference>
<evidence type="ECO:0000313" key="3">
    <source>
        <dbReference type="Proteomes" id="UP001595839"/>
    </source>
</evidence>
<feature type="chain" id="PRO_5046949748" evidence="1">
    <location>
        <begin position="27"/>
        <end position="96"/>
    </location>
</feature>